<evidence type="ECO:0000256" key="13">
    <source>
        <dbReference type="ARBA" id="ARBA00022840"/>
    </source>
</evidence>
<dbReference type="InterPro" id="IPR000719">
    <property type="entry name" value="Prot_kinase_dom"/>
</dbReference>
<evidence type="ECO:0000256" key="6">
    <source>
        <dbReference type="ARBA" id="ARBA00022527"/>
    </source>
</evidence>
<dbReference type="InterPro" id="IPR013320">
    <property type="entry name" value="ConA-like_dom_sf"/>
</dbReference>
<dbReference type="EMBL" id="CM001223">
    <property type="protein sequence ID" value="KEH22944.1"/>
    <property type="molecule type" value="Genomic_DNA"/>
</dbReference>
<dbReference type="InterPro" id="IPR008271">
    <property type="entry name" value="Ser/Thr_kinase_AS"/>
</dbReference>
<evidence type="ECO:0000256" key="3">
    <source>
        <dbReference type="ARBA" id="ARBA00008536"/>
    </source>
</evidence>
<feature type="signal peptide" evidence="22">
    <location>
        <begin position="1"/>
        <end position="18"/>
    </location>
</feature>
<evidence type="ECO:0000256" key="20">
    <source>
        <dbReference type="PROSITE-ProRule" id="PRU10141"/>
    </source>
</evidence>
<comment type="similarity">
    <text evidence="2">Belongs to the leguminous lectin family.</text>
</comment>
<dbReference type="PROSITE" id="PS00108">
    <property type="entry name" value="PROTEIN_KINASE_ST"/>
    <property type="match status" value="1"/>
</dbReference>
<keyword evidence="17" id="KW-0325">Glycoprotein</keyword>
<dbReference type="Gene3D" id="1.10.510.10">
    <property type="entry name" value="Transferase(Phosphotransferase) domain 1"/>
    <property type="match status" value="1"/>
</dbReference>
<keyword evidence="11 20" id="KW-0547">Nucleotide-binding</keyword>
<dbReference type="InterPro" id="IPR001220">
    <property type="entry name" value="Legume_lectin_dom"/>
</dbReference>
<keyword evidence="27" id="KW-1185">Reference proteome</keyword>
<dbReference type="GO" id="GO:0030246">
    <property type="term" value="F:carbohydrate binding"/>
    <property type="evidence" value="ECO:0007669"/>
    <property type="project" value="UniProtKB-KW"/>
</dbReference>
<sequence length="661" mass="74405">MFLKLVFMLFFLVTFVASEDSSFIYNGFQSSHLYLDGIAELTSDGLLRLTNDTGPDTAYAFYPNHIVFKNTSNASVSSFSTTFVFTIKSMYPSISGHGIVFVLSPTKGLPNSLPNQYFGLFNYSNIGNSSNHVFGVELDTRKNFEFDDINDNHVGIDINDLKSANSTPAGYYDDTGRFRNLSLTSGHPMQVWIEYDGVKKKIDVTLAPVSVGFSHKPTQPTLSLTKDLSPILNNRMYVGFSSSTGFIAASHYIHGWSFMVNGQSQNLEISDLPGERVFAEKKKSKFLTVRLPLILLSLVFIITLGVMYYIKLKKFDEVLEDWEHEYGPHRFKFKDLYSATKGFREKGILGVGGFGKVYKGVIPSSKLQVAVKRVSHESRQGIREFVSEIVSIGRLRHRNLVQLYGYCRRKSELLLVYDYMPNGSLDNYLFNQPKVRLNWSQRFRIIKGIASGVVYLHEEWEKVVIHRDIKASNVLLDSEFNSRLGDFGLSRLYDHGADPHTTHLAGTIGYLAPEHIRTGKATKFSDVFSFGAFLLEVVCGRRPLGRVGDNESLILVDYVFECWQRGEILEAKDVNLGTDYVSEEVELVLKLGLLCSHSEPLARPGMRQVVQYLERDIPLPYLFSLSLSSSGLFFGYQVSVEDKTMPYTSVSIAESVLSGGR</sequence>
<dbReference type="Pfam" id="PF00139">
    <property type="entry name" value="Lectin_legB"/>
    <property type="match status" value="1"/>
</dbReference>
<reference evidence="26" key="3">
    <citation type="submission" date="2015-04" db="UniProtKB">
        <authorList>
            <consortium name="EnsemblPlants"/>
        </authorList>
    </citation>
    <scope>IDENTIFICATION</scope>
    <source>
        <strain evidence="26">cv. Jemalong A17</strain>
    </source>
</reference>
<protein>
    <recommendedName>
        <fullName evidence="5">non-specific serine/threonine protein kinase</fullName>
        <ecNumber evidence="5">2.7.11.1</ecNumber>
    </recommendedName>
</protein>
<dbReference type="OrthoDB" id="543442at2759"/>
<evidence type="ECO:0000256" key="1">
    <source>
        <dbReference type="ARBA" id="ARBA00004479"/>
    </source>
</evidence>
<keyword evidence="16 24" id="KW-0675">Receptor</keyword>
<reference evidence="24 27" key="2">
    <citation type="journal article" date="2014" name="BMC Genomics">
        <title>An improved genome release (version Mt4.0) for the model legume Medicago truncatula.</title>
        <authorList>
            <person name="Tang H."/>
            <person name="Krishnakumar V."/>
            <person name="Bidwell S."/>
            <person name="Rosen B."/>
            <person name="Chan A."/>
            <person name="Zhou S."/>
            <person name="Gentzbittel L."/>
            <person name="Childs K.L."/>
            <person name="Yandell M."/>
            <person name="Gundlach H."/>
            <person name="Mayer K.F."/>
            <person name="Schwartz D.C."/>
            <person name="Town C.D."/>
        </authorList>
    </citation>
    <scope>GENOME REANNOTATION</scope>
    <source>
        <strain evidence="24">A17</strain>
        <strain evidence="26 27">cv. Jemalong A17</strain>
    </source>
</reference>
<dbReference type="CDD" id="cd06899">
    <property type="entry name" value="lectin_legume_LecRK_Arcelin_ConA"/>
    <property type="match status" value="1"/>
</dbReference>
<keyword evidence="6" id="KW-0723">Serine/threonine-protein kinase</keyword>
<dbReference type="FunFam" id="1.10.510.10:FF:000108">
    <property type="entry name" value="L-type lectin-domain containing receptor kinase S.4"/>
    <property type="match status" value="1"/>
</dbReference>
<evidence type="ECO:0000256" key="7">
    <source>
        <dbReference type="ARBA" id="ARBA00022679"/>
    </source>
</evidence>
<keyword evidence="9 22" id="KW-0732">Signal</keyword>
<proteinExistence type="inferred from homology"/>
<dbReference type="PANTHER" id="PTHR27007">
    <property type="match status" value="1"/>
</dbReference>
<evidence type="ECO:0000256" key="11">
    <source>
        <dbReference type="ARBA" id="ARBA00022741"/>
    </source>
</evidence>
<organism evidence="24 27">
    <name type="scientific">Medicago truncatula</name>
    <name type="common">Barrel medic</name>
    <name type="synonym">Medicago tribuloides</name>
    <dbReference type="NCBI Taxonomy" id="3880"/>
    <lineage>
        <taxon>Eukaryota</taxon>
        <taxon>Viridiplantae</taxon>
        <taxon>Streptophyta</taxon>
        <taxon>Embryophyta</taxon>
        <taxon>Tracheophyta</taxon>
        <taxon>Spermatophyta</taxon>
        <taxon>Magnoliopsida</taxon>
        <taxon>eudicotyledons</taxon>
        <taxon>Gunneridae</taxon>
        <taxon>Pentapetalae</taxon>
        <taxon>rosids</taxon>
        <taxon>fabids</taxon>
        <taxon>Fabales</taxon>
        <taxon>Fabaceae</taxon>
        <taxon>Papilionoideae</taxon>
        <taxon>50 kb inversion clade</taxon>
        <taxon>NPAAA clade</taxon>
        <taxon>Hologalegina</taxon>
        <taxon>IRL clade</taxon>
        <taxon>Trifolieae</taxon>
        <taxon>Medicago</taxon>
    </lineage>
</organism>
<dbReference type="Gramene" id="rna40605">
    <property type="protein sequence ID" value="RHN46162.1"/>
    <property type="gene ID" value="gene40605"/>
</dbReference>
<dbReference type="InterPro" id="IPR050528">
    <property type="entry name" value="L-type_Lectin-RKs"/>
</dbReference>
<comment type="similarity">
    <text evidence="3">In the N-terminal section; belongs to the leguminous lectin family.</text>
</comment>
<evidence type="ECO:0000256" key="2">
    <source>
        <dbReference type="ARBA" id="ARBA00007606"/>
    </source>
</evidence>
<feature type="domain" description="Protein kinase" evidence="23">
    <location>
        <begin position="343"/>
        <end position="622"/>
    </location>
</feature>
<dbReference type="SMART" id="SM00220">
    <property type="entry name" value="S_TKc"/>
    <property type="match status" value="1"/>
</dbReference>
<keyword evidence="14 21" id="KW-1133">Transmembrane helix</keyword>
<dbReference type="GO" id="GO:0042742">
    <property type="term" value="P:defense response to bacterium"/>
    <property type="evidence" value="ECO:0000318"/>
    <property type="project" value="GO_Central"/>
</dbReference>
<evidence type="ECO:0000256" key="19">
    <source>
        <dbReference type="ARBA" id="ARBA00048679"/>
    </source>
</evidence>
<accession>A0A072TZL7</accession>
<dbReference type="Proteomes" id="UP000265566">
    <property type="component" value="Chromosome 7"/>
</dbReference>
<evidence type="ECO:0000256" key="18">
    <source>
        <dbReference type="ARBA" id="ARBA00047899"/>
    </source>
</evidence>
<dbReference type="CDD" id="cd14066">
    <property type="entry name" value="STKc_IRAK"/>
    <property type="match status" value="1"/>
</dbReference>
<evidence type="ECO:0000256" key="12">
    <source>
        <dbReference type="ARBA" id="ARBA00022777"/>
    </source>
</evidence>
<evidence type="ECO:0000313" key="25">
    <source>
        <dbReference type="EMBL" id="RHN46162.1"/>
    </source>
</evidence>
<dbReference type="EC" id="2.7.11.1" evidence="5"/>
<dbReference type="FunFam" id="2.60.120.200:FF:000051">
    <property type="entry name" value="L-type lectin-domain containing receptor kinase V.9"/>
    <property type="match status" value="1"/>
</dbReference>
<dbReference type="InterPro" id="IPR011009">
    <property type="entry name" value="Kinase-like_dom_sf"/>
</dbReference>
<reference evidence="25" key="4">
    <citation type="journal article" date="2018" name="Nat. Plants">
        <title>Whole-genome landscape of Medicago truncatula symbiotic genes.</title>
        <authorList>
            <person name="Pecrix Y."/>
            <person name="Gamas P."/>
            <person name="Carrere S."/>
        </authorList>
    </citation>
    <scope>NUCLEOTIDE SEQUENCE</scope>
    <source>
        <tissue evidence="25">Leaves</tissue>
    </source>
</reference>
<evidence type="ECO:0000256" key="15">
    <source>
        <dbReference type="ARBA" id="ARBA00023136"/>
    </source>
</evidence>
<feature type="binding site" evidence="20">
    <location>
        <position position="372"/>
    </location>
    <ligand>
        <name>ATP</name>
        <dbReference type="ChEBI" id="CHEBI:30616"/>
    </ligand>
</feature>
<dbReference type="AlphaFoldDB" id="A0A072TZL7"/>
<evidence type="ECO:0000256" key="5">
    <source>
        <dbReference type="ARBA" id="ARBA00012513"/>
    </source>
</evidence>
<dbReference type="EMBL" id="PSQE01000007">
    <property type="protein sequence ID" value="RHN46162.1"/>
    <property type="molecule type" value="Genomic_DNA"/>
</dbReference>
<feature type="transmembrane region" description="Helical" evidence="21">
    <location>
        <begin position="291"/>
        <end position="310"/>
    </location>
</feature>
<evidence type="ECO:0000256" key="8">
    <source>
        <dbReference type="ARBA" id="ARBA00022692"/>
    </source>
</evidence>
<dbReference type="InterPro" id="IPR017441">
    <property type="entry name" value="Protein_kinase_ATP_BS"/>
</dbReference>
<dbReference type="GO" id="GO:0002229">
    <property type="term" value="P:defense response to oomycetes"/>
    <property type="evidence" value="ECO:0000318"/>
    <property type="project" value="GO_Central"/>
</dbReference>
<dbReference type="FunFam" id="3.30.200.20:FF:000112">
    <property type="entry name" value="Lectin-domain containing receptor kinase A4.3"/>
    <property type="match status" value="1"/>
</dbReference>
<dbReference type="Gene3D" id="3.30.200.20">
    <property type="entry name" value="Phosphorylase Kinase, domain 1"/>
    <property type="match status" value="1"/>
</dbReference>
<keyword evidence="12 24" id="KW-0418">Kinase</keyword>
<dbReference type="PROSITE" id="PS00107">
    <property type="entry name" value="PROTEIN_KINASE_ATP"/>
    <property type="match status" value="1"/>
</dbReference>
<reference evidence="24 27" key="1">
    <citation type="journal article" date="2011" name="Nature">
        <title>The Medicago genome provides insight into the evolution of rhizobial symbioses.</title>
        <authorList>
            <person name="Young N.D."/>
            <person name="Debelle F."/>
            <person name="Oldroyd G.E."/>
            <person name="Geurts R."/>
            <person name="Cannon S.B."/>
            <person name="Udvardi M.K."/>
            <person name="Benedito V.A."/>
            <person name="Mayer K.F."/>
            <person name="Gouzy J."/>
            <person name="Schoof H."/>
            <person name="Van de Peer Y."/>
            <person name="Proost S."/>
            <person name="Cook D.R."/>
            <person name="Meyers B.C."/>
            <person name="Spannagl M."/>
            <person name="Cheung F."/>
            <person name="De Mita S."/>
            <person name="Krishnakumar V."/>
            <person name="Gundlach H."/>
            <person name="Zhou S."/>
            <person name="Mudge J."/>
            <person name="Bharti A.K."/>
            <person name="Murray J.D."/>
            <person name="Naoumkina M.A."/>
            <person name="Rosen B."/>
            <person name="Silverstein K.A."/>
            <person name="Tang H."/>
            <person name="Rombauts S."/>
            <person name="Zhao P.X."/>
            <person name="Zhou P."/>
            <person name="Barbe V."/>
            <person name="Bardou P."/>
            <person name="Bechner M."/>
            <person name="Bellec A."/>
            <person name="Berger A."/>
            <person name="Berges H."/>
            <person name="Bidwell S."/>
            <person name="Bisseling T."/>
            <person name="Choisne N."/>
            <person name="Couloux A."/>
            <person name="Denny R."/>
            <person name="Deshpande S."/>
            <person name="Dai X."/>
            <person name="Doyle J.J."/>
            <person name="Dudez A.M."/>
            <person name="Farmer A.D."/>
            <person name="Fouteau S."/>
            <person name="Franken C."/>
            <person name="Gibelin C."/>
            <person name="Gish J."/>
            <person name="Goldstein S."/>
            <person name="Gonzalez A.J."/>
            <person name="Green P.J."/>
            <person name="Hallab A."/>
            <person name="Hartog M."/>
            <person name="Hua A."/>
            <person name="Humphray S.J."/>
            <person name="Jeong D.H."/>
            <person name="Jing Y."/>
            <person name="Jocker A."/>
            <person name="Kenton S.M."/>
            <person name="Kim D.J."/>
            <person name="Klee K."/>
            <person name="Lai H."/>
            <person name="Lang C."/>
            <person name="Lin S."/>
            <person name="Macmil S.L."/>
            <person name="Magdelenat G."/>
            <person name="Matthews L."/>
            <person name="McCorrison J."/>
            <person name="Monaghan E.L."/>
            <person name="Mun J.H."/>
            <person name="Najar F.Z."/>
            <person name="Nicholson C."/>
            <person name="Noirot C."/>
            <person name="O'Bleness M."/>
            <person name="Paule C.R."/>
            <person name="Poulain J."/>
            <person name="Prion F."/>
            <person name="Qin B."/>
            <person name="Qu C."/>
            <person name="Retzel E.F."/>
            <person name="Riddle C."/>
            <person name="Sallet E."/>
            <person name="Samain S."/>
            <person name="Samson N."/>
            <person name="Sanders I."/>
            <person name="Saurat O."/>
            <person name="Scarpelli C."/>
            <person name="Schiex T."/>
            <person name="Segurens B."/>
            <person name="Severin A.J."/>
            <person name="Sherrier D.J."/>
            <person name="Shi R."/>
            <person name="Sims S."/>
            <person name="Singer S.R."/>
            <person name="Sinharoy S."/>
            <person name="Sterck L."/>
            <person name="Viollet A."/>
            <person name="Wang B.B."/>
            <person name="Wang K."/>
            <person name="Wang M."/>
            <person name="Wang X."/>
            <person name="Warfsmann J."/>
            <person name="Weissenbach J."/>
            <person name="White D.D."/>
            <person name="White J.D."/>
            <person name="Wiley G.B."/>
            <person name="Wincker P."/>
            <person name="Xing Y."/>
            <person name="Yang L."/>
            <person name="Yao Z."/>
            <person name="Ying F."/>
            <person name="Zhai J."/>
            <person name="Zhou L."/>
            <person name="Zuber A."/>
            <person name="Denarie J."/>
            <person name="Dixon R.A."/>
            <person name="May G.D."/>
            <person name="Schwartz D.C."/>
            <person name="Rogers J."/>
            <person name="Quetier F."/>
            <person name="Town C.D."/>
            <person name="Roe B.A."/>
        </authorList>
    </citation>
    <scope>NUCLEOTIDE SEQUENCE [LARGE SCALE GENOMIC DNA]</scope>
    <source>
        <strain evidence="24">A17</strain>
        <strain evidence="26 27">cv. Jemalong A17</strain>
    </source>
</reference>
<evidence type="ECO:0000313" key="26">
    <source>
        <dbReference type="EnsemblPlants" id="KEH22944"/>
    </source>
</evidence>
<comment type="catalytic activity">
    <reaction evidence="19">
        <text>L-seryl-[protein] + ATP = O-phospho-L-seryl-[protein] + ADP + H(+)</text>
        <dbReference type="Rhea" id="RHEA:17989"/>
        <dbReference type="Rhea" id="RHEA-COMP:9863"/>
        <dbReference type="Rhea" id="RHEA-COMP:11604"/>
        <dbReference type="ChEBI" id="CHEBI:15378"/>
        <dbReference type="ChEBI" id="CHEBI:29999"/>
        <dbReference type="ChEBI" id="CHEBI:30616"/>
        <dbReference type="ChEBI" id="CHEBI:83421"/>
        <dbReference type="ChEBI" id="CHEBI:456216"/>
        <dbReference type="EC" id="2.7.11.1"/>
    </reaction>
</comment>
<evidence type="ECO:0000256" key="9">
    <source>
        <dbReference type="ARBA" id="ARBA00022729"/>
    </source>
</evidence>
<dbReference type="GO" id="GO:0009610">
    <property type="term" value="P:response to symbiotic fungus"/>
    <property type="evidence" value="ECO:0007669"/>
    <property type="project" value="UniProtKB-ARBA"/>
</dbReference>
<comment type="subcellular location">
    <subcellularLocation>
        <location evidence="1">Membrane</location>
        <topology evidence="1">Single-pass type I membrane protein</topology>
    </subcellularLocation>
</comment>
<keyword evidence="8 21" id="KW-0812">Transmembrane</keyword>
<dbReference type="Gene3D" id="2.60.120.200">
    <property type="match status" value="1"/>
</dbReference>
<evidence type="ECO:0000259" key="23">
    <source>
        <dbReference type="PROSITE" id="PS50011"/>
    </source>
</evidence>
<evidence type="ECO:0000256" key="16">
    <source>
        <dbReference type="ARBA" id="ARBA00023170"/>
    </source>
</evidence>
<evidence type="ECO:0000256" key="14">
    <source>
        <dbReference type="ARBA" id="ARBA00022989"/>
    </source>
</evidence>
<evidence type="ECO:0000256" key="10">
    <source>
        <dbReference type="ARBA" id="ARBA00022734"/>
    </source>
</evidence>
<dbReference type="GO" id="GO:0004675">
    <property type="term" value="F:transmembrane receptor protein serine/threonine kinase activity"/>
    <property type="evidence" value="ECO:0000318"/>
    <property type="project" value="GO_Central"/>
</dbReference>
<dbReference type="EnsemblPlants" id="KEH22944">
    <property type="protein sequence ID" value="KEH22944"/>
    <property type="gene ID" value="MTR_7g062750"/>
</dbReference>
<gene>
    <name evidence="26" type="primary">25498536</name>
    <name evidence="24" type="ordered locus">MTR_7g062750</name>
    <name evidence="25" type="ORF">MtrunA17_Chr7g0239211</name>
</gene>
<dbReference type="GO" id="GO:0005886">
    <property type="term" value="C:plasma membrane"/>
    <property type="evidence" value="ECO:0000318"/>
    <property type="project" value="GO_Central"/>
</dbReference>
<comment type="catalytic activity">
    <reaction evidence="18">
        <text>L-threonyl-[protein] + ATP = O-phospho-L-threonyl-[protein] + ADP + H(+)</text>
        <dbReference type="Rhea" id="RHEA:46608"/>
        <dbReference type="Rhea" id="RHEA-COMP:11060"/>
        <dbReference type="Rhea" id="RHEA-COMP:11605"/>
        <dbReference type="ChEBI" id="CHEBI:15378"/>
        <dbReference type="ChEBI" id="CHEBI:30013"/>
        <dbReference type="ChEBI" id="CHEBI:30616"/>
        <dbReference type="ChEBI" id="CHEBI:61977"/>
        <dbReference type="ChEBI" id="CHEBI:456216"/>
        <dbReference type="EC" id="2.7.11.1"/>
    </reaction>
</comment>
<keyword evidence="10" id="KW-0430">Lectin</keyword>
<dbReference type="KEGG" id="mtr:25498536"/>
<dbReference type="HOGENOM" id="CLU_000288_62_3_1"/>
<dbReference type="SUPFAM" id="SSF56112">
    <property type="entry name" value="Protein kinase-like (PK-like)"/>
    <property type="match status" value="1"/>
</dbReference>
<keyword evidence="7 25" id="KW-0808">Transferase</keyword>
<dbReference type="GO" id="GO:0005524">
    <property type="term" value="F:ATP binding"/>
    <property type="evidence" value="ECO:0007669"/>
    <property type="project" value="UniProtKB-UniRule"/>
</dbReference>
<evidence type="ECO:0000256" key="4">
    <source>
        <dbReference type="ARBA" id="ARBA00010217"/>
    </source>
</evidence>
<name>A0A072TZL7_MEDTR</name>
<evidence type="ECO:0000256" key="17">
    <source>
        <dbReference type="ARBA" id="ARBA00023180"/>
    </source>
</evidence>
<keyword evidence="15 21" id="KW-0472">Membrane</keyword>
<dbReference type="Pfam" id="PF00069">
    <property type="entry name" value="Pkinase"/>
    <property type="match status" value="1"/>
</dbReference>
<dbReference type="Proteomes" id="UP000002051">
    <property type="component" value="Unassembled WGS sequence"/>
</dbReference>
<evidence type="ECO:0000313" key="24">
    <source>
        <dbReference type="EMBL" id="KEH22944.1"/>
    </source>
</evidence>
<feature type="chain" id="PRO_5014499130" description="non-specific serine/threonine protein kinase" evidence="22">
    <location>
        <begin position="19"/>
        <end position="661"/>
    </location>
</feature>
<dbReference type="PROSITE" id="PS50011">
    <property type="entry name" value="PROTEIN_KINASE_DOM"/>
    <property type="match status" value="1"/>
</dbReference>
<keyword evidence="13 20" id="KW-0067">ATP-binding</keyword>
<dbReference type="SUPFAM" id="SSF49899">
    <property type="entry name" value="Concanavalin A-like lectins/glucanases"/>
    <property type="match status" value="1"/>
</dbReference>
<comment type="similarity">
    <text evidence="4">In the C-terminal section; belongs to the protein kinase superfamily. Ser/Thr protein kinase family.</text>
</comment>
<evidence type="ECO:0000313" key="27">
    <source>
        <dbReference type="Proteomes" id="UP000002051"/>
    </source>
</evidence>
<evidence type="ECO:0000256" key="22">
    <source>
        <dbReference type="SAM" id="SignalP"/>
    </source>
</evidence>
<evidence type="ECO:0000256" key="21">
    <source>
        <dbReference type="SAM" id="Phobius"/>
    </source>
</evidence>